<feature type="repeat" description="NHL" evidence="2">
    <location>
        <begin position="119"/>
        <end position="160"/>
    </location>
</feature>
<feature type="repeat" description="NHL" evidence="2">
    <location>
        <begin position="164"/>
        <end position="207"/>
    </location>
</feature>
<gene>
    <name evidence="4" type="primary">LOC118423263</name>
</gene>
<keyword evidence="1" id="KW-0677">Repeat</keyword>
<dbReference type="OMA" id="NIIVAHW"/>
<evidence type="ECO:0000313" key="4">
    <source>
        <dbReference type="RefSeq" id="XP_035687241.1"/>
    </source>
</evidence>
<accession>A0A9J7N2M2</accession>
<dbReference type="AlphaFoldDB" id="A0A9J7N2M2"/>
<dbReference type="GO" id="GO:0043161">
    <property type="term" value="P:proteasome-mediated ubiquitin-dependent protein catabolic process"/>
    <property type="evidence" value="ECO:0000318"/>
    <property type="project" value="GO_Central"/>
</dbReference>
<dbReference type="Proteomes" id="UP000001554">
    <property type="component" value="Chromosome 9"/>
</dbReference>
<reference evidence="4" key="2">
    <citation type="submission" date="2025-08" db="UniProtKB">
        <authorList>
            <consortium name="RefSeq"/>
        </authorList>
    </citation>
    <scope>IDENTIFICATION</scope>
    <source>
        <strain evidence="4">S238N-H82</strain>
        <tissue evidence="4">Testes</tissue>
    </source>
</reference>
<sequence>MPISLAVTADGDIVVTDYNKRCLQFLDKDFSLKQKVKLRYKPEYVAALTNGDLLVTGDGHLIHVLDKHGRRGARIFHVTGALAKVETTKGIAVDGLGRIVVTIGYQVFVLSPIGDVILKFGDKGQGQQQFDSFLRVAVNSRNQIIVSDCSNGNLKIFNPAGLHLFTCGSLGSGPGQLYRPYSVITDSEDNIILADCYNRRVSVFSRDGTFIRHLLTKEGHGLNSPTGLTLTDDLDLVVSENKSIKMFHL</sequence>
<proteinExistence type="predicted"/>
<dbReference type="InterPro" id="IPR001258">
    <property type="entry name" value="NHL_repeat"/>
</dbReference>
<dbReference type="FunFam" id="2.120.10.30:FF:000220">
    <property type="entry name" value="Uncharacterized protein"/>
    <property type="match status" value="1"/>
</dbReference>
<evidence type="ECO:0000256" key="2">
    <source>
        <dbReference type="PROSITE-ProRule" id="PRU00504"/>
    </source>
</evidence>
<organism evidence="3 4">
    <name type="scientific">Branchiostoma floridae</name>
    <name type="common">Florida lancelet</name>
    <name type="synonym">Amphioxus</name>
    <dbReference type="NCBI Taxonomy" id="7739"/>
    <lineage>
        <taxon>Eukaryota</taxon>
        <taxon>Metazoa</taxon>
        <taxon>Chordata</taxon>
        <taxon>Cephalochordata</taxon>
        <taxon>Leptocardii</taxon>
        <taxon>Amphioxiformes</taxon>
        <taxon>Branchiostomatidae</taxon>
        <taxon>Branchiostoma</taxon>
    </lineage>
</organism>
<dbReference type="PANTHER" id="PTHR24104">
    <property type="entry name" value="E3 UBIQUITIN-PROTEIN LIGASE NHLRC1-RELATED"/>
    <property type="match status" value="1"/>
</dbReference>
<dbReference type="PANTHER" id="PTHR24104:SF57">
    <property type="entry name" value="BEE-MILK PROTEIN"/>
    <property type="match status" value="1"/>
</dbReference>
<dbReference type="PROSITE" id="PS51125">
    <property type="entry name" value="NHL"/>
    <property type="match status" value="3"/>
</dbReference>
<dbReference type="RefSeq" id="XP_035687241.1">
    <property type="nucleotide sequence ID" value="XM_035831348.1"/>
</dbReference>
<name>A0A9J7N2M2_BRAFL</name>
<dbReference type="GO" id="GO:0000209">
    <property type="term" value="P:protein polyubiquitination"/>
    <property type="evidence" value="ECO:0000318"/>
    <property type="project" value="GO_Central"/>
</dbReference>
<feature type="repeat" description="NHL" evidence="2">
    <location>
        <begin position="1"/>
        <end position="29"/>
    </location>
</feature>
<protein>
    <submittedName>
        <fullName evidence="4">Tripartite motif-containing protein 2-like</fullName>
    </submittedName>
</protein>
<dbReference type="GeneID" id="118423263"/>
<dbReference type="KEGG" id="bfo:118423263"/>
<evidence type="ECO:0000313" key="3">
    <source>
        <dbReference type="Proteomes" id="UP000001554"/>
    </source>
</evidence>
<evidence type="ECO:0000256" key="1">
    <source>
        <dbReference type="ARBA" id="ARBA00022737"/>
    </source>
</evidence>
<reference evidence="3" key="1">
    <citation type="journal article" date="2020" name="Nat. Ecol. Evol.">
        <title>Deeply conserved synteny resolves early events in vertebrate evolution.</title>
        <authorList>
            <person name="Simakov O."/>
            <person name="Marletaz F."/>
            <person name="Yue J.X."/>
            <person name="O'Connell B."/>
            <person name="Jenkins J."/>
            <person name="Brandt A."/>
            <person name="Calef R."/>
            <person name="Tung C.H."/>
            <person name="Huang T.K."/>
            <person name="Schmutz J."/>
            <person name="Satoh N."/>
            <person name="Yu J.K."/>
            <person name="Putnam N.H."/>
            <person name="Green R.E."/>
            <person name="Rokhsar D.S."/>
        </authorList>
    </citation>
    <scope>NUCLEOTIDE SEQUENCE [LARGE SCALE GENOMIC DNA]</scope>
    <source>
        <strain evidence="3">S238N-H82</strain>
    </source>
</reference>
<dbReference type="InterPro" id="IPR011042">
    <property type="entry name" value="6-blade_b-propeller_TolB-like"/>
</dbReference>
<dbReference type="InterPro" id="IPR050952">
    <property type="entry name" value="TRIM-NHL_E3_ligases"/>
</dbReference>
<dbReference type="OrthoDB" id="10039644at2759"/>
<dbReference type="SUPFAM" id="SSF101898">
    <property type="entry name" value="NHL repeat"/>
    <property type="match status" value="1"/>
</dbReference>
<dbReference type="Gene3D" id="2.120.10.30">
    <property type="entry name" value="TolB, C-terminal domain"/>
    <property type="match status" value="2"/>
</dbReference>
<dbReference type="GO" id="GO:0061630">
    <property type="term" value="F:ubiquitin protein ligase activity"/>
    <property type="evidence" value="ECO:0000318"/>
    <property type="project" value="GO_Central"/>
</dbReference>
<keyword evidence="3" id="KW-1185">Reference proteome</keyword>